<evidence type="ECO:0000256" key="1">
    <source>
        <dbReference type="SAM" id="MobiDB-lite"/>
    </source>
</evidence>
<comment type="caution">
    <text evidence="2">The sequence shown here is derived from an EMBL/GenBank/DDBJ whole genome shotgun (WGS) entry which is preliminary data.</text>
</comment>
<organism evidence="2 3">
    <name type="scientific">candidate division KSB3 bacterium</name>
    <dbReference type="NCBI Taxonomy" id="2044937"/>
    <lineage>
        <taxon>Bacteria</taxon>
        <taxon>candidate division KSB3</taxon>
    </lineage>
</organism>
<proteinExistence type="predicted"/>
<feature type="region of interest" description="Disordered" evidence="1">
    <location>
        <begin position="125"/>
        <end position="202"/>
    </location>
</feature>
<dbReference type="AlphaFoldDB" id="A0A2G6E522"/>
<reference evidence="2 3" key="1">
    <citation type="submission" date="2017-10" db="EMBL/GenBank/DDBJ databases">
        <title>Novel microbial diversity and functional potential in the marine mammal oral microbiome.</title>
        <authorList>
            <person name="Dudek N.K."/>
            <person name="Sun C.L."/>
            <person name="Burstein D."/>
            <person name="Kantor R.S."/>
            <person name="Aliaga Goltsman D.S."/>
            <person name="Bik E.M."/>
            <person name="Thomas B.C."/>
            <person name="Banfield J.F."/>
            <person name="Relman D.A."/>
        </authorList>
    </citation>
    <scope>NUCLEOTIDE SEQUENCE [LARGE SCALE GENOMIC DNA]</scope>
    <source>
        <strain evidence="2">DOLZORAL124_49_17</strain>
    </source>
</reference>
<gene>
    <name evidence="2" type="ORF">CSB45_08015</name>
</gene>
<sequence length="202" mass="23217">MDRRHSALQFAQQLEDVQTTRKAKDVSEISQFNSGKEELQQRRLIAGSRMEQSQRNSLCRELEQLDSTADSIICDKTEQLRELAEFERQLCNMRIPDPECGVRTDAFAHDLYDLTGQELQKELDHNQKALQDSSESSESPEPPREPSSNPPGLQRVPPHENVHAEQQQHSSAAKSEKHQGREEKVLHSPFYFRSVPSRPKKM</sequence>
<name>A0A2G6E522_9BACT</name>
<accession>A0A2G6E522</accession>
<feature type="compositionally biased region" description="Basic and acidic residues" evidence="1">
    <location>
        <begin position="174"/>
        <end position="186"/>
    </location>
</feature>
<dbReference type="Proteomes" id="UP000229740">
    <property type="component" value="Unassembled WGS sequence"/>
</dbReference>
<feature type="compositionally biased region" description="Polar residues" evidence="1">
    <location>
        <begin position="164"/>
        <end position="173"/>
    </location>
</feature>
<evidence type="ECO:0000313" key="3">
    <source>
        <dbReference type="Proteomes" id="UP000229740"/>
    </source>
</evidence>
<dbReference type="EMBL" id="PDPS01000028">
    <property type="protein sequence ID" value="PID57166.1"/>
    <property type="molecule type" value="Genomic_DNA"/>
</dbReference>
<protein>
    <submittedName>
        <fullName evidence="2">Uncharacterized protein</fullName>
    </submittedName>
</protein>
<evidence type="ECO:0000313" key="2">
    <source>
        <dbReference type="EMBL" id="PID57166.1"/>
    </source>
</evidence>